<feature type="domain" description="Methyl-accepting transducer" evidence="6">
    <location>
        <begin position="276"/>
        <end position="512"/>
    </location>
</feature>
<organism evidence="8 9">
    <name type="scientific">Planctobacterium marinum</name>
    <dbReference type="NCBI Taxonomy" id="1631968"/>
    <lineage>
        <taxon>Bacteria</taxon>
        <taxon>Pseudomonadati</taxon>
        <taxon>Pseudomonadota</taxon>
        <taxon>Gammaproteobacteria</taxon>
        <taxon>Alteromonadales</taxon>
        <taxon>Alteromonadaceae</taxon>
        <taxon>Planctobacterium</taxon>
    </lineage>
</organism>
<keyword evidence="2 4" id="KW-0807">Transducer</keyword>
<evidence type="ECO:0000313" key="9">
    <source>
        <dbReference type="Proteomes" id="UP001333710"/>
    </source>
</evidence>
<dbReference type="RefSeq" id="WP_338292803.1">
    <property type="nucleotide sequence ID" value="NZ_AP027272.1"/>
</dbReference>
<protein>
    <submittedName>
        <fullName evidence="8">Chemotaxis transducer</fullName>
    </submittedName>
</protein>
<dbReference type="GO" id="GO:0016020">
    <property type="term" value="C:membrane"/>
    <property type="evidence" value="ECO:0007669"/>
    <property type="project" value="UniProtKB-SubCell"/>
</dbReference>
<dbReference type="Pfam" id="PF00672">
    <property type="entry name" value="HAMP"/>
    <property type="match status" value="1"/>
</dbReference>
<name>A0AA48HKB3_9ALTE</name>
<feature type="transmembrane region" description="Helical" evidence="5">
    <location>
        <begin position="196"/>
        <end position="220"/>
    </location>
</feature>
<dbReference type="InterPro" id="IPR004089">
    <property type="entry name" value="MCPsignal_dom"/>
</dbReference>
<evidence type="ECO:0000259" key="6">
    <source>
        <dbReference type="PROSITE" id="PS50111"/>
    </source>
</evidence>
<dbReference type="FunFam" id="1.10.287.950:FF:000001">
    <property type="entry name" value="Methyl-accepting chemotaxis sensory transducer"/>
    <property type="match status" value="1"/>
</dbReference>
<proteinExistence type="inferred from homology"/>
<dbReference type="InterPro" id="IPR003660">
    <property type="entry name" value="HAMP_dom"/>
</dbReference>
<evidence type="ECO:0000256" key="5">
    <source>
        <dbReference type="SAM" id="Phobius"/>
    </source>
</evidence>
<dbReference type="PANTHER" id="PTHR32089:SF112">
    <property type="entry name" value="LYSOZYME-LIKE PROTEIN-RELATED"/>
    <property type="match status" value="1"/>
</dbReference>
<dbReference type="GO" id="GO:0006935">
    <property type="term" value="P:chemotaxis"/>
    <property type="evidence" value="ECO:0007669"/>
    <property type="project" value="UniProtKB-ARBA"/>
</dbReference>
<keyword evidence="5" id="KW-1133">Transmembrane helix</keyword>
<keyword evidence="5" id="KW-0812">Transmembrane</keyword>
<dbReference type="PROSITE" id="PS50111">
    <property type="entry name" value="CHEMOTAXIS_TRANSDUC_2"/>
    <property type="match status" value="1"/>
</dbReference>
<dbReference type="EMBL" id="AP027272">
    <property type="protein sequence ID" value="BDX06804.1"/>
    <property type="molecule type" value="Genomic_DNA"/>
</dbReference>
<accession>A0AA48HKB3</accession>
<dbReference type="CDD" id="cd06225">
    <property type="entry name" value="HAMP"/>
    <property type="match status" value="1"/>
</dbReference>
<sequence length="549" mass="60830">MHWFLNLSIKNKLWLLTGSFFVSMSLVIVVAFWTQQKLANDVDIIANKYFTASNLILAADANLYRAISAERSLIFVNATSPQFRNLVNYHKLNIEEAQQKFQQFRLAIDDPRIHGLMSDYDRLNREWQALTFKVVTLRENNGREERREASRISLQDASQKFAEMHDVIDQITDIVEQDSQQVVEQAESNVTYSASLILFVTVGAFIFGTLMTLMAIQLLAQPLKVLTDRLKQISSGDGDLTQRLEEDRCDEIGETAIAFNRFASNQADILKQVKNAMDSFMASMEFVGEKMNKLHEATSKQQNVSDGVAGSMSQMSMAVTDVAKNAANASEATEEANQLAIKGHSVVNESVSTINEITSNIANTSDVVKQLDVRTQSISSVTDTISEIADQTNLLALNAAIEAARAGEQGRGFAVVAEEVRNLAKRTSELTKQIRENIEQLSVESAQAVSVMEESLNNSKILDEKAILSGQALQEITTAVDLISGMNMTVASAVEEQSVTAEEINRNIENLKSMAVESDAHSQDTLKEVVALLSLARDMQTLLNRFKVE</sequence>
<dbReference type="PANTHER" id="PTHR32089">
    <property type="entry name" value="METHYL-ACCEPTING CHEMOTAXIS PROTEIN MCPB"/>
    <property type="match status" value="1"/>
</dbReference>
<dbReference type="SMART" id="SM00304">
    <property type="entry name" value="HAMP"/>
    <property type="match status" value="1"/>
</dbReference>
<feature type="domain" description="HAMP" evidence="7">
    <location>
        <begin position="217"/>
        <end position="271"/>
    </location>
</feature>
<dbReference type="Gene3D" id="1.10.287.950">
    <property type="entry name" value="Methyl-accepting chemotaxis protein"/>
    <property type="match status" value="1"/>
</dbReference>
<evidence type="ECO:0000256" key="2">
    <source>
        <dbReference type="ARBA" id="ARBA00023224"/>
    </source>
</evidence>
<dbReference type="PROSITE" id="PS50885">
    <property type="entry name" value="HAMP"/>
    <property type="match status" value="1"/>
</dbReference>
<evidence type="ECO:0000256" key="1">
    <source>
        <dbReference type="ARBA" id="ARBA00004370"/>
    </source>
</evidence>
<evidence type="ECO:0000256" key="4">
    <source>
        <dbReference type="PROSITE-ProRule" id="PRU00284"/>
    </source>
</evidence>
<gene>
    <name evidence="8" type="ORF">MACH26_23250</name>
</gene>
<comment type="similarity">
    <text evidence="3">Belongs to the methyl-accepting chemotaxis (MCP) protein family.</text>
</comment>
<dbReference type="CDD" id="cd11386">
    <property type="entry name" value="MCP_signal"/>
    <property type="match status" value="1"/>
</dbReference>
<evidence type="ECO:0000313" key="8">
    <source>
        <dbReference type="EMBL" id="BDX06804.1"/>
    </source>
</evidence>
<comment type="subcellular location">
    <subcellularLocation>
        <location evidence="1">Membrane</location>
    </subcellularLocation>
</comment>
<evidence type="ECO:0000259" key="7">
    <source>
        <dbReference type="PROSITE" id="PS50885"/>
    </source>
</evidence>
<dbReference type="InterPro" id="IPR024478">
    <property type="entry name" value="HlyB_4HB_MCP"/>
</dbReference>
<feature type="transmembrane region" description="Helical" evidence="5">
    <location>
        <begin position="12"/>
        <end position="33"/>
    </location>
</feature>
<dbReference type="Pfam" id="PF00015">
    <property type="entry name" value="MCPsignal"/>
    <property type="match status" value="1"/>
</dbReference>
<reference evidence="8" key="1">
    <citation type="submission" date="2023-01" db="EMBL/GenBank/DDBJ databases">
        <title>Complete genome sequence of Planctobacterium marinum strain Dej080120_11.</title>
        <authorList>
            <person name="Ueki S."/>
            <person name="Maruyama F."/>
        </authorList>
    </citation>
    <scope>NUCLEOTIDE SEQUENCE</scope>
    <source>
        <strain evidence="8">Dej080120_11</strain>
    </source>
</reference>
<dbReference type="SUPFAM" id="SSF58104">
    <property type="entry name" value="Methyl-accepting chemotaxis protein (MCP) signaling domain"/>
    <property type="match status" value="1"/>
</dbReference>
<dbReference type="GO" id="GO:0007165">
    <property type="term" value="P:signal transduction"/>
    <property type="evidence" value="ECO:0007669"/>
    <property type="project" value="UniProtKB-KW"/>
</dbReference>
<dbReference type="SMART" id="SM00283">
    <property type="entry name" value="MA"/>
    <property type="match status" value="1"/>
</dbReference>
<dbReference type="AlphaFoldDB" id="A0AA48HKB3"/>
<dbReference type="Proteomes" id="UP001333710">
    <property type="component" value="Chromosome"/>
</dbReference>
<keyword evidence="5" id="KW-0472">Membrane</keyword>
<dbReference type="Pfam" id="PF12729">
    <property type="entry name" value="4HB_MCP_1"/>
    <property type="match status" value="1"/>
</dbReference>
<evidence type="ECO:0000256" key="3">
    <source>
        <dbReference type="ARBA" id="ARBA00029447"/>
    </source>
</evidence>
<dbReference type="KEGG" id="pmaw:MACH26_23250"/>
<keyword evidence="9" id="KW-1185">Reference proteome</keyword>